<feature type="non-terminal residue" evidence="1">
    <location>
        <position position="1"/>
    </location>
</feature>
<proteinExistence type="predicted"/>
<sequence length="168" mass="19919">IRSKQKFKSALILLMLLVPASLYTIVILNQGNFIDKEITTNDGDIINNEVVDQNNFSPKSSDTFYQNEKYDLSVWWNKTYRFRIGFILEETEDIDRYQPIEMYFTFRENEHYENTERLVSFNATGNDEWSDPIPLQVWNVTKYPATNFISVKIKPILYHTIYILRIAV</sequence>
<comment type="caution">
    <text evidence="1">The sequence shown here is derived from an EMBL/GenBank/DDBJ whole genome shotgun (WGS) entry which is preliminary data.</text>
</comment>
<reference evidence="1" key="1">
    <citation type="journal article" date="2014" name="Front. Microbiol.">
        <title>High frequency of phylogenetically diverse reductive dehalogenase-homologous genes in deep subseafloor sedimentary metagenomes.</title>
        <authorList>
            <person name="Kawai M."/>
            <person name="Futagami T."/>
            <person name="Toyoda A."/>
            <person name="Takaki Y."/>
            <person name="Nishi S."/>
            <person name="Hori S."/>
            <person name="Arai W."/>
            <person name="Tsubouchi T."/>
            <person name="Morono Y."/>
            <person name="Uchiyama I."/>
            <person name="Ito T."/>
            <person name="Fujiyama A."/>
            <person name="Inagaki F."/>
            <person name="Takami H."/>
        </authorList>
    </citation>
    <scope>NUCLEOTIDE SEQUENCE</scope>
    <source>
        <strain evidence="1">Expedition CK06-06</strain>
    </source>
</reference>
<accession>X1U5J7</accession>
<evidence type="ECO:0000313" key="1">
    <source>
        <dbReference type="EMBL" id="GAI95095.1"/>
    </source>
</evidence>
<name>X1U5J7_9ZZZZ</name>
<protein>
    <submittedName>
        <fullName evidence="1">Uncharacterized protein</fullName>
    </submittedName>
</protein>
<organism evidence="1">
    <name type="scientific">marine sediment metagenome</name>
    <dbReference type="NCBI Taxonomy" id="412755"/>
    <lineage>
        <taxon>unclassified sequences</taxon>
        <taxon>metagenomes</taxon>
        <taxon>ecological metagenomes</taxon>
    </lineage>
</organism>
<dbReference type="AlphaFoldDB" id="X1U5J7"/>
<gene>
    <name evidence="1" type="ORF">S12H4_31083</name>
</gene>
<dbReference type="EMBL" id="BARW01018108">
    <property type="protein sequence ID" value="GAI95095.1"/>
    <property type="molecule type" value="Genomic_DNA"/>
</dbReference>